<dbReference type="CDD" id="cd06561">
    <property type="entry name" value="AlkD_like"/>
    <property type="match status" value="1"/>
</dbReference>
<dbReference type="PANTHER" id="PTHR41291">
    <property type="entry name" value="DNA ALKYLATION REPAIR PROTEIN"/>
    <property type="match status" value="1"/>
</dbReference>
<gene>
    <name evidence="1" type="ORF">SAMN05661077_2008</name>
</gene>
<protein>
    <submittedName>
        <fullName evidence="1">3-methyladenine DNA glycosylase AlkD</fullName>
    </submittedName>
</protein>
<evidence type="ECO:0000313" key="1">
    <source>
        <dbReference type="EMBL" id="SCY39879.1"/>
    </source>
</evidence>
<reference evidence="2" key="1">
    <citation type="submission" date="2016-10" db="EMBL/GenBank/DDBJ databases">
        <authorList>
            <person name="Varghese N."/>
        </authorList>
    </citation>
    <scope>NUCLEOTIDE SEQUENCE [LARGE SCALE GENOMIC DNA]</scope>
    <source>
        <strain evidence="2">HL 19</strain>
    </source>
</reference>
<evidence type="ECO:0000313" key="2">
    <source>
        <dbReference type="Proteomes" id="UP000183104"/>
    </source>
</evidence>
<dbReference type="RefSeq" id="WP_054965309.1">
    <property type="nucleotide sequence ID" value="NZ_FMUN01000005.1"/>
</dbReference>
<dbReference type="AlphaFoldDB" id="A0A0P9C7F0"/>
<name>A0A0P9C7F0_9GAMM</name>
<dbReference type="EMBL" id="FMUN01000005">
    <property type="protein sequence ID" value="SCY39879.1"/>
    <property type="molecule type" value="Genomic_DNA"/>
</dbReference>
<dbReference type="InterPro" id="IPR016024">
    <property type="entry name" value="ARM-type_fold"/>
</dbReference>
<dbReference type="PANTHER" id="PTHR41291:SF1">
    <property type="entry name" value="DNA ALKYLATION REPAIR PROTEIN"/>
    <property type="match status" value="1"/>
</dbReference>
<dbReference type="Proteomes" id="UP000183104">
    <property type="component" value="Unassembled WGS sequence"/>
</dbReference>
<organism evidence="1 2">
    <name type="scientific">Thiohalorhabdus denitrificans</name>
    <dbReference type="NCBI Taxonomy" id="381306"/>
    <lineage>
        <taxon>Bacteria</taxon>
        <taxon>Pseudomonadati</taxon>
        <taxon>Pseudomonadota</taxon>
        <taxon>Gammaproteobacteria</taxon>
        <taxon>Thiohalorhabdales</taxon>
        <taxon>Thiohalorhabdaceae</taxon>
        <taxon>Thiohalorhabdus</taxon>
    </lineage>
</organism>
<sequence length="226" mass="24999">MEASPVIDRLRSLVEPGTIASMAHLGINTEHALGVRVPRLRELAREIGTDHDLALALWGSGIHEARILASMVADPARVDGDLMEAWVADFNSWDLADQCCANLFWKAPAAWDKARVWSEREEDLPRRAGYVLMATLALHDAEAGDDAFAAFFPAIERGAGDQRERVRKGVSWALRQIGKRSQGLNARALEVAEALQDQVSQPKEAHRLGHEAALELRSELVQQRLD</sequence>
<keyword evidence="2" id="KW-1185">Reference proteome</keyword>
<proteinExistence type="predicted"/>
<dbReference type="STRING" id="381306.AN478_03850"/>
<dbReference type="Pfam" id="PF08713">
    <property type="entry name" value="DNA_alkylation"/>
    <property type="match status" value="1"/>
</dbReference>
<dbReference type="SUPFAM" id="SSF48371">
    <property type="entry name" value="ARM repeat"/>
    <property type="match status" value="1"/>
</dbReference>
<accession>A0A0P9C7F0</accession>
<dbReference type="InterPro" id="IPR014825">
    <property type="entry name" value="DNA_alkylation"/>
</dbReference>
<dbReference type="Gene3D" id="1.25.10.90">
    <property type="match status" value="1"/>
</dbReference>
<dbReference type="OrthoDB" id="7345147at2"/>